<accession>A0AAV9ZTV0</accession>
<evidence type="ECO:0008006" key="4">
    <source>
        <dbReference type="Google" id="ProtNLM"/>
    </source>
</evidence>
<protein>
    <recommendedName>
        <fullName evidence="4">Secreted protein</fullName>
    </recommendedName>
</protein>
<name>A0AAV9ZTV0_9AGAR</name>
<feature type="signal peptide" evidence="1">
    <location>
        <begin position="1"/>
        <end position="22"/>
    </location>
</feature>
<keyword evidence="3" id="KW-1185">Reference proteome</keyword>
<evidence type="ECO:0000313" key="3">
    <source>
        <dbReference type="Proteomes" id="UP001362999"/>
    </source>
</evidence>
<sequence>MPCLSLLTSFVVSWWACHSTSGVCRGPSRRSSSRLYHRTRRMDELMPPDLMSCFKGTRLSSTRDSQFHAIEEGMVVSQHAVADTCLALFGRETLPIVRNRWLLIHTNPLHLSFLSFYREAPFKALAIRDLSVTDCPGPVLPDRRKNHMVRGAASREAYGEGGDGCSRQRKIRRISSDPAIGEALVSRPTTPVRMECEALCGCRRSGNRYFVLWLSKRRLDDFRPFASLHPRGKRHIPPAQSLPWRPQTQLLMIQHRAVPNSRNVSADIQVSHHRLSFELEAHICHHVAHSVVFILQRPP</sequence>
<feature type="chain" id="PRO_5044001641" description="Secreted protein" evidence="1">
    <location>
        <begin position="23"/>
        <end position="299"/>
    </location>
</feature>
<dbReference type="EMBL" id="JAWWNJ010000110">
    <property type="protein sequence ID" value="KAK6992429.1"/>
    <property type="molecule type" value="Genomic_DNA"/>
</dbReference>
<proteinExistence type="predicted"/>
<comment type="caution">
    <text evidence="2">The sequence shown here is derived from an EMBL/GenBank/DDBJ whole genome shotgun (WGS) entry which is preliminary data.</text>
</comment>
<evidence type="ECO:0000313" key="2">
    <source>
        <dbReference type="EMBL" id="KAK6992429.1"/>
    </source>
</evidence>
<organism evidence="2 3">
    <name type="scientific">Favolaschia claudopus</name>
    <dbReference type="NCBI Taxonomy" id="2862362"/>
    <lineage>
        <taxon>Eukaryota</taxon>
        <taxon>Fungi</taxon>
        <taxon>Dikarya</taxon>
        <taxon>Basidiomycota</taxon>
        <taxon>Agaricomycotina</taxon>
        <taxon>Agaricomycetes</taxon>
        <taxon>Agaricomycetidae</taxon>
        <taxon>Agaricales</taxon>
        <taxon>Marasmiineae</taxon>
        <taxon>Mycenaceae</taxon>
        <taxon>Favolaschia</taxon>
    </lineage>
</organism>
<reference evidence="2 3" key="1">
    <citation type="journal article" date="2024" name="J Genomics">
        <title>Draft genome sequencing and assembly of Favolaschia claudopus CIRM-BRFM 2984 isolated from oak limbs.</title>
        <authorList>
            <person name="Navarro D."/>
            <person name="Drula E."/>
            <person name="Chaduli D."/>
            <person name="Cazenave R."/>
            <person name="Ahrendt S."/>
            <person name="Wang J."/>
            <person name="Lipzen A."/>
            <person name="Daum C."/>
            <person name="Barry K."/>
            <person name="Grigoriev I.V."/>
            <person name="Favel A."/>
            <person name="Rosso M.N."/>
            <person name="Martin F."/>
        </authorList>
    </citation>
    <scope>NUCLEOTIDE SEQUENCE [LARGE SCALE GENOMIC DNA]</scope>
    <source>
        <strain evidence="2 3">CIRM-BRFM 2984</strain>
    </source>
</reference>
<dbReference type="AlphaFoldDB" id="A0AAV9ZTV0"/>
<gene>
    <name evidence="2" type="ORF">R3P38DRAFT_192477</name>
</gene>
<evidence type="ECO:0000256" key="1">
    <source>
        <dbReference type="SAM" id="SignalP"/>
    </source>
</evidence>
<keyword evidence="1" id="KW-0732">Signal</keyword>
<dbReference type="Proteomes" id="UP001362999">
    <property type="component" value="Unassembled WGS sequence"/>
</dbReference>